<comment type="caution">
    <text evidence="1">The sequence shown here is derived from an EMBL/GenBank/DDBJ whole genome shotgun (WGS) entry which is preliminary data.</text>
</comment>
<organism evidence="1 2">
    <name type="scientific">Sphaerodactylus townsendi</name>
    <dbReference type="NCBI Taxonomy" id="933632"/>
    <lineage>
        <taxon>Eukaryota</taxon>
        <taxon>Metazoa</taxon>
        <taxon>Chordata</taxon>
        <taxon>Craniata</taxon>
        <taxon>Vertebrata</taxon>
        <taxon>Euteleostomi</taxon>
        <taxon>Lepidosauria</taxon>
        <taxon>Squamata</taxon>
        <taxon>Bifurcata</taxon>
        <taxon>Gekkota</taxon>
        <taxon>Sphaerodactylidae</taxon>
        <taxon>Sphaerodactylus</taxon>
    </lineage>
</organism>
<evidence type="ECO:0000313" key="2">
    <source>
        <dbReference type="Proteomes" id="UP000827872"/>
    </source>
</evidence>
<gene>
    <name evidence="1" type="ORF">K3G42_018959</name>
</gene>
<evidence type="ECO:0000313" key="1">
    <source>
        <dbReference type="EMBL" id="KAH7994937.1"/>
    </source>
</evidence>
<protein>
    <submittedName>
        <fullName evidence="1">Uncharacterized protein</fullName>
    </submittedName>
</protein>
<proteinExistence type="predicted"/>
<dbReference type="Proteomes" id="UP000827872">
    <property type="component" value="Linkage Group LG07"/>
</dbReference>
<dbReference type="EMBL" id="CM037620">
    <property type="protein sequence ID" value="KAH7994937.1"/>
    <property type="molecule type" value="Genomic_DNA"/>
</dbReference>
<keyword evidence="2" id="KW-1185">Reference proteome</keyword>
<sequence>MWKNGRSNAANSMEKISRVRPTNATSGEQIVSIIVEEKEGGRLPGPVEAARGEQCSQTQVWPLCGFLTPPVQRWQEKLLAELYIRALVAQKKAQLAFAASPSLNGQAHSEKKGNL</sequence>
<accession>A0ACB8EQI9</accession>
<reference evidence="1" key="1">
    <citation type="submission" date="2021-08" db="EMBL/GenBank/DDBJ databases">
        <title>The first chromosome-level gecko genome reveals the dynamic sex chromosomes of Neotropical dwarf geckos (Sphaerodactylidae: Sphaerodactylus).</title>
        <authorList>
            <person name="Pinto B.J."/>
            <person name="Keating S.E."/>
            <person name="Gamble T."/>
        </authorList>
    </citation>
    <scope>NUCLEOTIDE SEQUENCE</scope>
    <source>
        <strain evidence="1">TG3544</strain>
    </source>
</reference>
<name>A0ACB8EQI9_9SAUR</name>